<evidence type="ECO:0000313" key="3">
    <source>
        <dbReference type="EMBL" id="MEI4804093.1"/>
    </source>
</evidence>
<dbReference type="PANTHER" id="PTHR32305">
    <property type="match status" value="1"/>
</dbReference>
<dbReference type="Pfam" id="PF25023">
    <property type="entry name" value="TEN_YD-shell"/>
    <property type="match status" value="1"/>
</dbReference>
<evidence type="ECO:0000259" key="2">
    <source>
        <dbReference type="Pfam" id="PF25023"/>
    </source>
</evidence>
<comment type="caution">
    <text evidence="3">The sequence shown here is derived from an EMBL/GenBank/DDBJ whole genome shotgun (WGS) entry which is preliminary data.</text>
</comment>
<dbReference type="EMBL" id="JBAWSX010000021">
    <property type="protein sequence ID" value="MEI4804093.1"/>
    <property type="molecule type" value="Genomic_DNA"/>
</dbReference>
<dbReference type="InterPro" id="IPR022385">
    <property type="entry name" value="Rhs_assc_core"/>
</dbReference>
<dbReference type="InterPro" id="IPR056823">
    <property type="entry name" value="TEN-like_YD-shell"/>
</dbReference>
<sequence>MLIIKSKGQTLYYHYNPRGDVFAIIDQNREVVATYEYDWWGNVLKSDTKGIAAENPFGYAGYMYDKEIGMYYLIARYYNPTHGVFLSVDPGDEDDPITQNGYTYGDNNPVMVTDPDGHFAQFIPLAIAGARVVASHVGHFVAKKSAKYVYRYARGKAFEKKY</sequence>
<feature type="domain" description="Teneurin-like YD-shell" evidence="2">
    <location>
        <begin position="2"/>
        <end position="110"/>
    </location>
</feature>
<evidence type="ECO:0000256" key="1">
    <source>
        <dbReference type="ARBA" id="ARBA00022737"/>
    </source>
</evidence>
<organism evidence="3 4">
    <name type="scientific">Bacillus bruguierae</name>
    <dbReference type="NCBI Taxonomy" id="3127667"/>
    <lineage>
        <taxon>Bacteria</taxon>
        <taxon>Bacillati</taxon>
        <taxon>Bacillota</taxon>
        <taxon>Bacilli</taxon>
        <taxon>Bacillales</taxon>
        <taxon>Bacillaceae</taxon>
        <taxon>Bacillus</taxon>
    </lineage>
</organism>
<accession>A0ABU8FNH8</accession>
<gene>
    <name evidence="3" type="ORF">WAZ07_23365</name>
</gene>
<dbReference type="InterPro" id="IPR050708">
    <property type="entry name" value="T6SS_VgrG/RHS"/>
</dbReference>
<dbReference type="PANTHER" id="PTHR32305:SF17">
    <property type="entry name" value="TRNA NUCLEASE WAPA"/>
    <property type="match status" value="1"/>
</dbReference>
<dbReference type="Gene3D" id="2.180.10.10">
    <property type="entry name" value="RHS repeat-associated core"/>
    <property type="match status" value="1"/>
</dbReference>
<dbReference type="NCBIfam" id="TIGR03696">
    <property type="entry name" value="Rhs_assc_core"/>
    <property type="match status" value="1"/>
</dbReference>
<evidence type="ECO:0000313" key="4">
    <source>
        <dbReference type="Proteomes" id="UP001372526"/>
    </source>
</evidence>
<dbReference type="Proteomes" id="UP001372526">
    <property type="component" value="Unassembled WGS sequence"/>
</dbReference>
<reference evidence="3 4" key="1">
    <citation type="submission" date="2024-01" db="EMBL/GenBank/DDBJ databases">
        <title>Seven novel Bacillus-like species.</title>
        <authorList>
            <person name="Liu G."/>
        </authorList>
    </citation>
    <scope>NUCLEOTIDE SEQUENCE [LARGE SCALE GENOMIC DNA]</scope>
    <source>
        <strain evidence="3 4">FJAT-51639</strain>
    </source>
</reference>
<proteinExistence type="predicted"/>
<protein>
    <submittedName>
        <fullName evidence="3">RHS repeat-associated core domain-containing protein</fullName>
    </submittedName>
</protein>
<name>A0ABU8FNH8_9BACI</name>
<keyword evidence="4" id="KW-1185">Reference proteome</keyword>
<keyword evidence="1" id="KW-0677">Repeat</keyword>